<proteinExistence type="predicted"/>
<comment type="caution">
    <text evidence="3">The sequence shown here is derived from an EMBL/GenBank/DDBJ whole genome shotgun (WGS) entry which is preliminary data.</text>
</comment>
<dbReference type="Proteomes" id="UP000789831">
    <property type="component" value="Unassembled WGS sequence"/>
</dbReference>
<dbReference type="EMBL" id="CAJVPL010003311">
    <property type="protein sequence ID" value="CAG8630266.1"/>
    <property type="molecule type" value="Genomic_DNA"/>
</dbReference>
<dbReference type="GO" id="GO:0016787">
    <property type="term" value="F:hydrolase activity"/>
    <property type="evidence" value="ECO:0007669"/>
    <property type="project" value="UniProtKB-KW"/>
</dbReference>
<dbReference type="InterPro" id="IPR033704">
    <property type="entry name" value="dUTPase_trimeric"/>
</dbReference>
<protein>
    <submittedName>
        <fullName evidence="3">4440_t:CDS:1</fullName>
    </submittedName>
</protein>
<dbReference type="InterPro" id="IPR036157">
    <property type="entry name" value="dUTPase-like_sf"/>
</dbReference>
<evidence type="ECO:0000259" key="2">
    <source>
        <dbReference type="Pfam" id="PF00692"/>
    </source>
</evidence>
<dbReference type="Pfam" id="PF00692">
    <property type="entry name" value="dUTPase"/>
    <property type="match status" value="1"/>
</dbReference>
<sequence length="55" mass="5791">MLCKEPFVLPAEETTVIDLGIAVEVPKNSLMQLASRSSLAKKGITVEGGIVDAGY</sequence>
<keyword evidence="4" id="KW-1185">Reference proteome</keyword>
<feature type="non-terminal residue" evidence="3">
    <location>
        <position position="55"/>
    </location>
</feature>
<organism evidence="3 4">
    <name type="scientific">Ambispora gerdemannii</name>
    <dbReference type="NCBI Taxonomy" id="144530"/>
    <lineage>
        <taxon>Eukaryota</taxon>
        <taxon>Fungi</taxon>
        <taxon>Fungi incertae sedis</taxon>
        <taxon>Mucoromycota</taxon>
        <taxon>Glomeromycotina</taxon>
        <taxon>Glomeromycetes</taxon>
        <taxon>Archaeosporales</taxon>
        <taxon>Ambisporaceae</taxon>
        <taxon>Ambispora</taxon>
    </lineage>
</organism>
<dbReference type="InterPro" id="IPR029054">
    <property type="entry name" value="dUTPase-like"/>
</dbReference>
<name>A0A9N9DCM0_9GLOM</name>
<dbReference type="SUPFAM" id="SSF51283">
    <property type="entry name" value="dUTPase-like"/>
    <property type="match status" value="1"/>
</dbReference>
<feature type="domain" description="dUTPase-like" evidence="2">
    <location>
        <begin position="5"/>
        <end position="54"/>
    </location>
</feature>
<dbReference type="AlphaFoldDB" id="A0A9N9DCM0"/>
<reference evidence="3" key="1">
    <citation type="submission" date="2021-06" db="EMBL/GenBank/DDBJ databases">
        <authorList>
            <person name="Kallberg Y."/>
            <person name="Tangrot J."/>
            <person name="Rosling A."/>
        </authorList>
    </citation>
    <scope>NUCLEOTIDE SEQUENCE</scope>
    <source>
        <strain evidence="3">MT106</strain>
    </source>
</reference>
<gene>
    <name evidence="3" type="ORF">AGERDE_LOCUS10492</name>
</gene>
<evidence type="ECO:0000313" key="4">
    <source>
        <dbReference type="Proteomes" id="UP000789831"/>
    </source>
</evidence>
<dbReference type="CDD" id="cd07557">
    <property type="entry name" value="trimeric_dUTPase"/>
    <property type="match status" value="1"/>
</dbReference>
<accession>A0A9N9DCM0</accession>
<dbReference type="OrthoDB" id="10261072at2759"/>
<keyword evidence="1" id="KW-0378">Hydrolase</keyword>
<evidence type="ECO:0000313" key="3">
    <source>
        <dbReference type="EMBL" id="CAG8630266.1"/>
    </source>
</evidence>
<dbReference type="Gene3D" id="2.70.40.10">
    <property type="match status" value="1"/>
</dbReference>
<evidence type="ECO:0000256" key="1">
    <source>
        <dbReference type="ARBA" id="ARBA00022801"/>
    </source>
</evidence>